<dbReference type="PANTHER" id="PTHR46796">
    <property type="entry name" value="HTH-TYPE TRANSCRIPTIONAL ACTIVATOR RHAS-RELATED"/>
    <property type="match status" value="1"/>
</dbReference>
<dbReference type="PANTHER" id="PTHR46796:SF13">
    <property type="entry name" value="HTH-TYPE TRANSCRIPTIONAL ACTIVATOR RHAS"/>
    <property type="match status" value="1"/>
</dbReference>
<keyword evidence="1" id="KW-0805">Transcription regulation</keyword>
<evidence type="ECO:0000256" key="2">
    <source>
        <dbReference type="ARBA" id="ARBA00023125"/>
    </source>
</evidence>
<dbReference type="PROSITE" id="PS01124">
    <property type="entry name" value="HTH_ARAC_FAMILY_2"/>
    <property type="match status" value="1"/>
</dbReference>
<keyword evidence="2" id="KW-0238">DNA-binding</keyword>
<dbReference type="RefSeq" id="WP_215232247.1">
    <property type="nucleotide sequence ID" value="NZ_CAJRAU010000001.1"/>
</dbReference>
<dbReference type="InterPro" id="IPR050204">
    <property type="entry name" value="AraC_XylS_family_regulators"/>
</dbReference>
<dbReference type="SMART" id="SM00342">
    <property type="entry name" value="HTH_ARAC"/>
    <property type="match status" value="1"/>
</dbReference>
<dbReference type="Pfam" id="PF12833">
    <property type="entry name" value="HTH_18"/>
    <property type="match status" value="1"/>
</dbReference>
<evidence type="ECO:0000256" key="1">
    <source>
        <dbReference type="ARBA" id="ARBA00023015"/>
    </source>
</evidence>
<name>A0ABN7R6X1_9BACT</name>
<dbReference type="Gene3D" id="1.10.10.60">
    <property type="entry name" value="Homeodomain-like"/>
    <property type="match status" value="1"/>
</dbReference>
<accession>A0ABN7R6X1</accession>
<evidence type="ECO:0000256" key="3">
    <source>
        <dbReference type="ARBA" id="ARBA00023163"/>
    </source>
</evidence>
<gene>
    <name evidence="5" type="ORF">DYBT9623_00864</name>
</gene>
<feature type="domain" description="HTH araC/xylS-type" evidence="4">
    <location>
        <begin position="156"/>
        <end position="257"/>
    </location>
</feature>
<evidence type="ECO:0000259" key="4">
    <source>
        <dbReference type="PROSITE" id="PS01124"/>
    </source>
</evidence>
<evidence type="ECO:0000313" key="5">
    <source>
        <dbReference type="EMBL" id="CAG5068135.1"/>
    </source>
</evidence>
<dbReference type="Pfam" id="PF20240">
    <property type="entry name" value="DUF6597"/>
    <property type="match status" value="1"/>
</dbReference>
<dbReference type="InterPro" id="IPR046532">
    <property type="entry name" value="DUF6597"/>
</dbReference>
<dbReference type="InterPro" id="IPR009057">
    <property type="entry name" value="Homeodomain-like_sf"/>
</dbReference>
<keyword evidence="3" id="KW-0804">Transcription</keyword>
<dbReference type="Proteomes" id="UP000679725">
    <property type="component" value="Unassembled WGS sequence"/>
</dbReference>
<comment type="caution">
    <text evidence="5">The sequence shown here is derived from an EMBL/GenBank/DDBJ whole genome shotgun (WGS) entry which is preliminary data.</text>
</comment>
<protein>
    <recommendedName>
        <fullName evidence="4">HTH araC/xylS-type domain-containing protein</fullName>
    </recommendedName>
</protein>
<organism evidence="5 6">
    <name type="scientific">Dyadobacter linearis</name>
    <dbReference type="NCBI Taxonomy" id="2823330"/>
    <lineage>
        <taxon>Bacteria</taxon>
        <taxon>Pseudomonadati</taxon>
        <taxon>Bacteroidota</taxon>
        <taxon>Cytophagia</taxon>
        <taxon>Cytophagales</taxon>
        <taxon>Spirosomataceae</taxon>
        <taxon>Dyadobacter</taxon>
    </lineage>
</organism>
<dbReference type="EMBL" id="CAJRAU010000001">
    <property type="protein sequence ID" value="CAG5068135.1"/>
    <property type="molecule type" value="Genomic_DNA"/>
</dbReference>
<dbReference type="SUPFAM" id="SSF46689">
    <property type="entry name" value="Homeodomain-like"/>
    <property type="match status" value="1"/>
</dbReference>
<proteinExistence type="predicted"/>
<dbReference type="InterPro" id="IPR018060">
    <property type="entry name" value="HTH_AraC"/>
</dbReference>
<reference evidence="5 6" key="1">
    <citation type="submission" date="2021-04" db="EMBL/GenBank/DDBJ databases">
        <authorList>
            <person name="Rodrigo-Torres L."/>
            <person name="Arahal R. D."/>
            <person name="Lucena T."/>
        </authorList>
    </citation>
    <scope>NUCLEOTIDE SEQUENCE [LARGE SCALE GENOMIC DNA]</scope>
    <source>
        <strain evidence="5 6">CECT 9623</strain>
    </source>
</reference>
<keyword evidence="6" id="KW-1185">Reference proteome</keyword>
<sequence length="270" mass="30798">MKHHIIQPAPDLRDYVKYFWVLEDNRGQATSRRFQTIADGSPGMIFHESENGSLYQFEKQLPSTFLYGQTTSATEIKSPPAFRAIGIYLYPHALKTIFGLPASELTNTCVDVTMLNSDSKYLTERLIETNSMQDKISVLSTFLKQQIACNSATSDVDVMLALSIIYREKGAISLCILQEKTGLSERALERRFQRVIGISPLQFCRIVRFQSSLTQLRENGFEKLSDIAYENQYADQSHFIRSFKEFAGDSPFRFQKKSSELVENFPEIIG</sequence>
<evidence type="ECO:0000313" key="6">
    <source>
        <dbReference type="Proteomes" id="UP000679725"/>
    </source>
</evidence>